<keyword evidence="6" id="KW-1185">Reference proteome</keyword>
<dbReference type="Gene3D" id="1.10.10.10">
    <property type="entry name" value="Winged helix-like DNA-binding domain superfamily/Winged helix DNA-binding domain"/>
    <property type="match status" value="1"/>
</dbReference>
<dbReference type="AlphaFoldDB" id="A0A3N4PYQ2"/>
<keyword evidence="3" id="KW-0804">Transcription</keyword>
<dbReference type="EMBL" id="RPDH01000002">
    <property type="protein sequence ID" value="RPE09207.1"/>
    <property type="molecule type" value="Genomic_DNA"/>
</dbReference>
<dbReference type="InterPro" id="IPR036388">
    <property type="entry name" value="WH-like_DNA-bd_sf"/>
</dbReference>
<gene>
    <name evidence="5" type="ORF">EGT74_19585</name>
</gene>
<dbReference type="InterPro" id="IPR036390">
    <property type="entry name" value="WH_DNA-bd_sf"/>
</dbReference>
<dbReference type="PROSITE" id="PS51118">
    <property type="entry name" value="HTH_HXLR"/>
    <property type="match status" value="1"/>
</dbReference>
<dbReference type="PANTHER" id="PTHR33204:SF29">
    <property type="entry name" value="TRANSCRIPTIONAL REGULATOR"/>
    <property type="match status" value="1"/>
</dbReference>
<dbReference type="GO" id="GO:0003677">
    <property type="term" value="F:DNA binding"/>
    <property type="evidence" value="ECO:0007669"/>
    <property type="project" value="UniProtKB-KW"/>
</dbReference>
<reference evidence="5 6" key="1">
    <citation type="submission" date="2018-11" db="EMBL/GenBank/DDBJ databases">
        <title>Chitinophaga lutea sp.nov., isolate from arsenic contaminated soil.</title>
        <authorList>
            <person name="Zong Y."/>
        </authorList>
    </citation>
    <scope>NUCLEOTIDE SEQUENCE [LARGE SCALE GENOMIC DNA]</scope>
    <source>
        <strain evidence="5 6">ZY74</strain>
    </source>
</reference>
<feature type="domain" description="HTH hxlR-type" evidence="4">
    <location>
        <begin position="12"/>
        <end position="110"/>
    </location>
</feature>
<evidence type="ECO:0000313" key="5">
    <source>
        <dbReference type="EMBL" id="RPE09207.1"/>
    </source>
</evidence>
<sequence length="132" mass="15382">MYEKKIPEMLDCGLAVAIKVIGGKWKAWIMDCIRRGVRRPSAIHREMQEVNPRIINLHLKELEEYGMIYKEIYAEVPARVEYHFTTVGQSVLPVIDVLEEWGNTHKEYIHRNNAAYTAGSCEFLPEELRKHA</sequence>
<organism evidence="5 6">
    <name type="scientific">Chitinophaga lutea</name>
    <dbReference type="NCBI Taxonomy" id="2488634"/>
    <lineage>
        <taxon>Bacteria</taxon>
        <taxon>Pseudomonadati</taxon>
        <taxon>Bacteroidota</taxon>
        <taxon>Chitinophagia</taxon>
        <taxon>Chitinophagales</taxon>
        <taxon>Chitinophagaceae</taxon>
        <taxon>Chitinophaga</taxon>
    </lineage>
</organism>
<evidence type="ECO:0000256" key="1">
    <source>
        <dbReference type="ARBA" id="ARBA00023015"/>
    </source>
</evidence>
<dbReference type="RefSeq" id="WP_123848206.1">
    <property type="nucleotide sequence ID" value="NZ_RPDH01000002.1"/>
</dbReference>
<accession>A0A3N4PYQ2</accession>
<protein>
    <submittedName>
        <fullName evidence="5">Transcriptional regulator</fullName>
    </submittedName>
</protein>
<name>A0A3N4PYQ2_9BACT</name>
<dbReference type="PANTHER" id="PTHR33204">
    <property type="entry name" value="TRANSCRIPTIONAL REGULATOR, MARR FAMILY"/>
    <property type="match status" value="1"/>
</dbReference>
<keyword evidence="2" id="KW-0238">DNA-binding</keyword>
<dbReference type="Proteomes" id="UP000278351">
    <property type="component" value="Unassembled WGS sequence"/>
</dbReference>
<dbReference type="SUPFAM" id="SSF46785">
    <property type="entry name" value="Winged helix' DNA-binding domain"/>
    <property type="match status" value="1"/>
</dbReference>
<dbReference type="OrthoDB" id="9797599at2"/>
<keyword evidence="1" id="KW-0805">Transcription regulation</keyword>
<evidence type="ECO:0000256" key="2">
    <source>
        <dbReference type="ARBA" id="ARBA00023125"/>
    </source>
</evidence>
<evidence type="ECO:0000259" key="4">
    <source>
        <dbReference type="PROSITE" id="PS51118"/>
    </source>
</evidence>
<evidence type="ECO:0000256" key="3">
    <source>
        <dbReference type="ARBA" id="ARBA00023163"/>
    </source>
</evidence>
<dbReference type="InterPro" id="IPR002577">
    <property type="entry name" value="HTH_HxlR"/>
</dbReference>
<evidence type="ECO:0000313" key="6">
    <source>
        <dbReference type="Proteomes" id="UP000278351"/>
    </source>
</evidence>
<comment type="caution">
    <text evidence="5">The sequence shown here is derived from an EMBL/GenBank/DDBJ whole genome shotgun (WGS) entry which is preliminary data.</text>
</comment>
<dbReference type="Pfam" id="PF01638">
    <property type="entry name" value="HxlR"/>
    <property type="match status" value="1"/>
</dbReference>
<proteinExistence type="predicted"/>